<accession>A0ACA9STB4</accession>
<reference evidence="1" key="1">
    <citation type="submission" date="2021-06" db="EMBL/GenBank/DDBJ databases">
        <authorList>
            <person name="Kallberg Y."/>
            <person name="Tangrot J."/>
            <person name="Rosling A."/>
        </authorList>
    </citation>
    <scope>NUCLEOTIDE SEQUENCE</scope>
    <source>
        <strain evidence="1">MA461A</strain>
    </source>
</reference>
<gene>
    <name evidence="1" type="ORF">RPERSI_LOCUS34653</name>
</gene>
<organism evidence="1 2">
    <name type="scientific">Racocetra persica</name>
    <dbReference type="NCBI Taxonomy" id="160502"/>
    <lineage>
        <taxon>Eukaryota</taxon>
        <taxon>Fungi</taxon>
        <taxon>Fungi incertae sedis</taxon>
        <taxon>Mucoromycota</taxon>
        <taxon>Glomeromycotina</taxon>
        <taxon>Glomeromycetes</taxon>
        <taxon>Diversisporales</taxon>
        <taxon>Gigasporaceae</taxon>
        <taxon>Racocetra</taxon>
    </lineage>
</organism>
<feature type="non-terminal residue" evidence="1">
    <location>
        <position position="110"/>
    </location>
</feature>
<feature type="non-terminal residue" evidence="1">
    <location>
        <position position="1"/>
    </location>
</feature>
<name>A0ACA9STB4_9GLOM</name>
<evidence type="ECO:0000313" key="1">
    <source>
        <dbReference type="EMBL" id="CAG8847470.1"/>
    </source>
</evidence>
<proteinExistence type="predicted"/>
<evidence type="ECO:0000313" key="2">
    <source>
        <dbReference type="Proteomes" id="UP000789920"/>
    </source>
</evidence>
<keyword evidence="2" id="KW-1185">Reference proteome</keyword>
<sequence length="110" mass="12284">GGAGYAGAIITPHYDSLLVKVTCWGKTYEISRRKVIRSLTEFRIRGVKTNIPFLLRLLTHSAFANGEAWTTFIDDTPDLFRLVESKNRAQKILKYLGDVVVNGSSIKGQI</sequence>
<protein>
    <submittedName>
        <fullName evidence="1">32009_t:CDS:1</fullName>
    </submittedName>
</protein>
<comment type="caution">
    <text evidence="1">The sequence shown here is derived from an EMBL/GenBank/DDBJ whole genome shotgun (WGS) entry which is preliminary data.</text>
</comment>
<dbReference type="EMBL" id="CAJVQC010156088">
    <property type="protein sequence ID" value="CAG8847470.1"/>
    <property type="molecule type" value="Genomic_DNA"/>
</dbReference>
<dbReference type="Proteomes" id="UP000789920">
    <property type="component" value="Unassembled WGS sequence"/>
</dbReference>